<evidence type="ECO:0000256" key="3">
    <source>
        <dbReference type="ARBA" id="ARBA00020983"/>
    </source>
</evidence>
<dbReference type="STRING" id="9606.ENSP00000457718"/>
<dbReference type="EMBL" id="AC026464">
    <property type="status" value="NOT_ANNOTATED_CDS"/>
    <property type="molecule type" value="Genomic_DNA"/>
</dbReference>
<feature type="non-terminal residue" evidence="9">
    <location>
        <position position="1"/>
    </location>
</feature>
<evidence type="ECO:0000256" key="8">
    <source>
        <dbReference type="ARBA" id="ARBA00031347"/>
    </source>
</evidence>
<evidence type="ECO:0000256" key="6">
    <source>
        <dbReference type="ARBA" id="ARBA00023034"/>
    </source>
</evidence>
<reference evidence="9 10" key="3">
    <citation type="journal article" date="2004" name="Nature">
        <title>The sequence and analysis of duplication-rich human chromosome 16.</title>
        <authorList>
            <person name="Martin J."/>
            <person name="Han C."/>
            <person name="Gordon L.A."/>
            <person name="Terry A."/>
            <person name="Prabhakar S."/>
            <person name="She X."/>
            <person name="Xie G."/>
            <person name="Hellsten U."/>
            <person name="Chan Y.M."/>
            <person name="Altherr M."/>
            <person name="Couronne O."/>
            <person name="Aerts A."/>
            <person name="Bajorek E."/>
            <person name="Black S."/>
            <person name="Blumer H."/>
            <person name="Branscomb E."/>
            <person name="Brown N.C."/>
            <person name="Bruno W.J."/>
            <person name="Buckingham J.M."/>
            <person name="Callen D.F."/>
            <person name="Campbell C.S."/>
            <person name="Campbell M.L."/>
            <person name="Campbell E.W."/>
            <person name="Caoile C."/>
            <person name="Challacombe J.F."/>
            <person name="Chasteen L.A."/>
            <person name="Chertkov O."/>
            <person name="Chi H.C."/>
            <person name="Christensen M."/>
            <person name="Clark L.M."/>
            <person name="Cohn J.D."/>
            <person name="Denys M."/>
            <person name="Detter J.C."/>
            <person name="Dickson M."/>
            <person name="Dimitrijevic-Bussod M."/>
            <person name="Escobar J."/>
            <person name="Fawcett J.J."/>
            <person name="Flowers D."/>
            <person name="Fotopulos D."/>
            <person name="Glavina T."/>
            <person name="Gomez M."/>
            <person name="Gonzales E."/>
            <person name="Goodstein D."/>
            <person name="Goodwin L.A."/>
            <person name="Grady D.L."/>
            <person name="Grigoriev I."/>
            <person name="Groza M."/>
            <person name="Hammon N."/>
            <person name="Hawkins T."/>
            <person name="Haydu L."/>
            <person name="Hildebrand C.E."/>
            <person name="Huang W."/>
            <person name="Israni S."/>
            <person name="Jett J."/>
            <person name="Jewett P.B."/>
            <person name="Kadner K."/>
            <person name="Kimball H."/>
            <person name="Kobayashi A."/>
            <person name="Krawczyk M.C."/>
            <person name="Leyba T."/>
            <person name="Longmire J.L."/>
            <person name="Lopez F."/>
            <person name="Lou Y."/>
            <person name="Lowry S."/>
            <person name="Ludeman T."/>
            <person name="Manohar C.F."/>
            <person name="Mark G.A."/>
            <person name="McMurray K.L."/>
            <person name="Meincke L.J."/>
            <person name="Morgan J."/>
            <person name="Moyzis R.K."/>
            <person name="Mundt M.O."/>
            <person name="Munk A.C."/>
            <person name="Nandkeshwar R.D."/>
            <person name="Pitluck S."/>
            <person name="Pollard M."/>
            <person name="Predki P."/>
            <person name="Parson-Quintana B."/>
            <person name="Ramirez L."/>
            <person name="Rash S."/>
            <person name="Retterer J."/>
            <person name="Ricke D.O."/>
            <person name="Robinson D.L."/>
            <person name="Rodriguez A."/>
            <person name="Salamov A."/>
            <person name="Saunders E.H."/>
            <person name="Scott D."/>
            <person name="Shough T."/>
            <person name="Stallings R.L."/>
            <person name="Stalvey M."/>
            <person name="Sutherland R.D."/>
            <person name="Tapia R."/>
            <person name="Tesmer J.G."/>
            <person name="Thayer N."/>
            <person name="Thompson L.S."/>
            <person name="Tice H."/>
            <person name="Torney D.C."/>
            <person name="Tran-Gyamfi M."/>
            <person name="Tsai M."/>
            <person name="Ulanovsky L.E."/>
            <person name="Ustaszewska A."/>
            <person name="Vo N."/>
            <person name="White P.S."/>
            <person name="Williams A.L."/>
            <person name="Wills P.L."/>
            <person name="Wu J.R."/>
            <person name="Wu K."/>
            <person name="Yang J."/>
            <person name="Dejong P."/>
            <person name="Bruce D."/>
            <person name="Doggett N.A."/>
            <person name="Deaven L."/>
            <person name="Schmutz J."/>
            <person name="Grimwood J."/>
            <person name="Richardson P."/>
            <person name="Rokhsar D.S."/>
            <person name="Eichler E.E."/>
            <person name="Gilna P."/>
            <person name="Lucas S.M."/>
            <person name="Myers R.M."/>
            <person name="Rubin E.M."/>
            <person name="Pennacchio L.A."/>
        </authorList>
    </citation>
    <scope>NUCLEOTIDE SEQUENCE [LARGE SCALE GENOMIC DNA]</scope>
</reference>
<comment type="similarity">
    <text evidence="2">Belongs to the COG8 family.</text>
</comment>
<dbReference type="GO" id="GO:0000139">
    <property type="term" value="C:Golgi membrane"/>
    <property type="evidence" value="ECO:0007669"/>
    <property type="project" value="UniProtKB-SubCell"/>
</dbReference>
<keyword evidence="10" id="KW-1185">Reference proteome</keyword>
<proteinExistence type="inferred from homology"/>
<dbReference type="GeneCards" id="ENSG00000272617"/>
<dbReference type="Bgee" id="ENSG00000272617">
    <property type="expression patterns" value="Expressed in adult mammalian kidney and 97 other cell types or tissues"/>
</dbReference>
<evidence type="ECO:0000256" key="2">
    <source>
        <dbReference type="ARBA" id="ARBA00006419"/>
    </source>
</evidence>
<dbReference type="Antibodypedia" id="77547">
    <property type="antibodies" value="2 antibodies from 1 providers"/>
</dbReference>
<dbReference type="Proteomes" id="UP000005640">
    <property type="component" value="Chromosome 16"/>
</dbReference>
<dbReference type="Pfam" id="PF04124">
    <property type="entry name" value="Dor1"/>
    <property type="match status" value="1"/>
</dbReference>
<reference evidence="9 10" key="1">
    <citation type="journal article" date="2001" name="Nature">
        <title>Initial sequencing and analysis of the human genome.</title>
        <authorList>
            <consortium name="International Human Genome Sequencing Consortium"/>
            <person name="Lander E.S."/>
            <person name="Linton L.M."/>
            <person name="Birren B."/>
            <person name="Nusbaum C."/>
            <person name="Zody M.C."/>
            <person name="Baldwin J."/>
            <person name="Devon K."/>
            <person name="Dewar K."/>
            <person name="Doyle M."/>
            <person name="FitzHugh W."/>
            <person name="Funke R."/>
            <person name="Gage D."/>
            <person name="Harris K."/>
            <person name="Heaford A."/>
            <person name="Howland J."/>
            <person name="Kann L."/>
            <person name="Lehoczky J."/>
            <person name="LeVine R."/>
            <person name="McEwan P."/>
            <person name="McKernan K."/>
            <person name="Meldrim J."/>
            <person name="Mesirov J.P."/>
            <person name="Miranda C."/>
            <person name="Morris W."/>
            <person name="Naylor J."/>
            <person name="Raymond C."/>
            <person name="Rosetti M."/>
            <person name="Santos R."/>
            <person name="Sheridan A."/>
            <person name="Sougnez C."/>
            <person name="Stange-Thomann N."/>
            <person name="Stojanovic N."/>
            <person name="Subramanian A."/>
            <person name="Wyman D."/>
            <person name="Rogers J."/>
            <person name="Sulston J."/>
            <person name="Ainscough R."/>
            <person name="Beck S."/>
            <person name="Bentley D."/>
            <person name="Burton J."/>
            <person name="Clee C."/>
            <person name="Carter N."/>
            <person name="Coulson A."/>
            <person name="Deadman R."/>
            <person name="Deloukas P."/>
            <person name="Dunham A."/>
            <person name="Dunham I."/>
            <person name="Durbin R."/>
            <person name="French L."/>
            <person name="Grafham D."/>
            <person name="Gregory S."/>
            <person name="Hubbard T."/>
            <person name="Humphray S."/>
            <person name="Hunt A."/>
            <person name="Jones M."/>
            <person name="Lloyd C."/>
            <person name="McMurray A."/>
            <person name="Matthews L."/>
            <person name="Mercer S."/>
            <person name="Milne S."/>
            <person name="Mullikin J.C."/>
            <person name="Mungall A."/>
            <person name="Plumb R."/>
            <person name="Ross M."/>
            <person name="Shownkeen R."/>
            <person name="Sims S."/>
            <person name="Waterston R.H."/>
            <person name="Wilson R.K."/>
            <person name="Hillier L.W."/>
            <person name="McPherson J.D."/>
            <person name="Marra M.A."/>
            <person name="Mardis E.R."/>
            <person name="Fulton L.A."/>
            <person name="Chinwalla A.T."/>
            <person name="Pepin K.H."/>
            <person name="Gish W.R."/>
            <person name="Chissoe S.L."/>
            <person name="Wendl M.C."/>
            <person name="Delehaunty K.D."/>
            <person name="Miner T.L."/>
            <person name="Delehaunty A."/>
            <person name="Kramer J.B."/>
            <person name="Cook L.L."/>
            <person name="Fulton R.S."/>
            <person name="Johnson D.L."/>
            <person name="Minx P.J."/>
            <person name="Clifton S.W."/>
            <person name="Hawkins T."/>
            <person name="Branscomb E."/>
            <person name="Predki P."/>
            <person name="Richardson P."/>
            <person name="Wenning S."/>
            <person name="Slezak T."/>
            <person name="Doggett N."/>
            <person name="Cheng J.F."/>
            <person name="Olsen A."/>
            <person name="Lucas S."/>
            <person name="Elkin C."/>
            <person name="Uberbacher E."/>
            <person name="Frazier M."/>
            <person name="Gibbs R.A."/>
            <person name="Muzny D.M."/>
            <person name="Scherer S.E."/>
            <person name="Bouck J.B."/>
            <person name="Sodergren E.J."/>
            <person name="Worley K.C."/>
            <person name="Rives C.M."/>
            <person name="Gorrell J.H."/>
            <person name="Metzker M.L."/>
            <person name="Naylor S.L."/>
            <person name="Kucherlapati R.S."/>
            <person name="Nelson D.L."/>
            <person name="Weinstock G.M."/>
            <person name="Sakaki Y."/>
            <person name="Fujiyama A."/>
            <person name="Hattori M."/>
            <person name="Yada T."/>
            <person name="Toyoda A."/>
            <person name="Itoh T."/>
            <person name="Kawagoe C."/>
            <person name="Watanabe H."/>
            <person name="Totoki Y."/>
            <person name="Taylor T."/>
            <person name="Weissenbach J."/>
            <person name="Heilig R."/>
            <person name="Saurin W."/>
            <person name="Artiguenave F."/>
            <person name="Brottier P."/>
            <person name="Bruls T."/>
            <person name="Pelletier E."/>
            <person name="Robert C."/>
            <person name="Wincker P."/>
            <person name="Smith D.R."/>
            <person name="Doucette-Stamm L."/>
            <person name="Rubenfield M."/>
            <person name="Weinstock K."/>
            <person name="Lee H.M."/>
            <person name="Dubois J."/>
            <person name="Rosenthal A."/>
            <person name="Platzer M."/>
            <person name="Nyakatura G."/>
            <person name="Taudien S."/>
            <person name="Rump A."/>
            <person name="Yang H."/>
            <person name="Yu J."/>
            <person name="Wang J."/>
            <person name="Huang G."/>
            <person name="Gu J."/>
            <person name="Hood L."/>
            <person name="Rowen L."/>
            <person name="Madan A."/>
            <person name="Qin S."/>
            <person name="Davis R.W."/>
            <person name="Federspiel N.A."/>
            <person name="Abola A.P."/>
            <person name="Proctor M.J."/>
            <person name="Myers R.M."/>
            <person name="Schmutz J."/>
            <person name="Dickson M."/>
            <person name="Grimwood J."/>
            <person name="Cox D.R."/>
            <person name="Olson M.V."/>
            <person name="Kaul R."/>
            <person name="Raymond C."/>
            <person name="Shimizu N."/>
            <person name="Kawasaki K."/>
            <person name="Minoshima S."/>
            <person name="Evans G.A."/>
            <person name="Athanasiou M."/>
            <person name="Schultz R."/>
            <person name="Roe B.A."/>
            <person name="Chen F."/>
            <person name="Pan H."/>
            <person name="Ramser J."/>
            <person name="Lehrach H."/>
            <person name="Reinhardt R."/>
            <person name="McCombie W.R."/>
            <person name="de la Bastide M."/>
            <person name="Dedhia N."/>
            <person name="Blocker H."/>
            <person name="Hornischer K."/>
            <person name="Nordsiek G."/>
            <person name="Agarwala R."/>
            <person name="Aravind L."/>
            <person name="Bailey J.A."/>
            <person name="Bateman A."/>
            <person name="Batzoglou S."/>
            <person name="Birney E."/>
            <person name="Bork P."/>
            <person name="Brown D.G."/>
            <person name="Burge C.B."/>
            <person name="Cerutti L."/>
            <person name="Chen H.C."/>
            <person name="Church D."/>
            <person name="Clamp M."/>
            <person name="Copley R.R."/>
            <person name="Doerks T."/>
            <person name="Eddy S.R."/>
            <person name="Eichler E.E."/>
            <person name="Furey T.S."/>
            <person name="Galagan J."/>
            <person name="Gilbert J.G."/>
            <person name="Harmon C."/>
            <person name="Hayashizaki Y."/>
            <person name="Haussler D."/>
            <person name="Hermjakob H."/>
            <person name="Hokamp K."/>
            <person name="Jang W."/>
            <person name="Johnson L.S."/>
            <person name="Jones T.A."/>
            <person name="Kasif S."/>
            <person name="Kaspryzk A."/>
            <person name="Kennedy S."/>
            <person name="Kent W.J."/>
            <person name="Kitts P."/>
            <person name="Koonin E.V."/>
            <person name="Korf I."/>
            <person name="Kulp D."/>
            <person name="Lancet D."/>
            <person name="Lowe T.M."/>
            <person name="McLysaght A."/>
            <person name="Mikkelsen T."/>
            <person name="Moran J.V."/>
            <person name="Mulder N."/>
            <person name="Pollara V.J."/>
            <person name="Ponting C.P."/>
            <person name="Schuler G."/>
            <person name="Schultz J."/>
            <person name="Slater G."/>
            <person name="Smit A.F."/>
            <person name="Stupka E."/>
            <person name="Szustakowski J."/>
            <person name="Thierry-Mieg D."/>
            <person name="Thierry-Mieg J."/>
            <person name="Wagner L."/>
            <person name="Wallis J."/>
            <person name="Wheeler R."/>
            <person name="Williams A."/>
            <person name="Wolf Y.I."/>
            <person name="Wolfe K.H."/>
            <person name="Yang S.P."/>
            <person name="Yeh R.F."/>
            <person name="Collins F."/>
            <person name="Guyer M.S."/>
            <person name="Peterson J."/>
            <person name="Felsenfeld A."/>
            <person name="Wetterstrand K.A."/>
            <person name="Patrinos A."/>
            <person name="Morgan M.J."/>
            <person name="de Jong P."/>
            <person name="Catanese J.J."/>
            <person name="Osoegawa K."/>
            <person name="Shizuya H."/>
            <person name="Choi S."/>
            <person name="Chen Y.J."/>
        </authorList>
    </citation>
    <scope>NUCLEOTIDE SEQUENCE [LARGE SCALE GENOMIC DNA]</scope>
</reference>
<evidence type="ECO:0000313" key="9">
    <source>
        <dbReference type="Ensembl" id="ENSP00000457718.1"/>
    </source>
</evidence>
<dbReference type="GO" id="GO:0017119">
    <property type="term" value="C:Golgi transport complex"/>
    <property type="evidence" value="ECO:0007669"/>
    <property type="project" value="InterPro"/>
</dbReference>
<evidence type="ECO:0000313" key="10">
    <source>
        <dbReference type="Proteomes" id="UP000005640"/>
    </source>
</evidence>
<dbReference type="VEuPathDB" id="HostDB:ENSG00000272617"/>
<protein>
    <recommendedName>
        <fullName evidence="3">Conserved oligomeric Golgi complex subunit 8</fullName>
    </recommendedName>
    <alternativeName>
        <fullName evidence="8">Component of oligomeric Golgi complex 8</fullName>
    </alternativeName>
</protein>
<dbReference type="OpenTargets" id="ENSG00000272617"/>
<reference evidence="9" key="4">
    <citation type="submission" date="2025-08" db="UniProtKB">
        <authorList>
            <consortium name="Ensembl"/>
        </authorList>
    </citation>
    <scope>IDENTIFICATION</scope>
</reference>
<dbReference type="eggNOG" id="KOG2069">
    <property type="taxonomic scope" value="Eukaryota"/>
</dbReference>
<dbReference type="UCSC" id="uc059wkk.1">
    <property type="organism name" value="human"/>
</dbReference>
<accession>H3BUN2</accession>
<comment type="subcellular location">
    <subcellularLocation>
        <location evidence="1">Golgi apparatus membrane</location>
        <topology evidence="1">Peripheral membrane protein</topology>
    </subcellularLocation>
</comment>
<reference evidence="9 10" key="2">
    <citation type="journal article" date="2004" name="Nature">
        <title>Finishing the euchromatic sequence of the human genome.</title>
        <authorList>
            <consortium name="International Human Genome Sequencing Consortium"/>
        </authorList>
    </citation>
    <scope>NUCLEOTIDE SEQUENCE [LARGE SCALE GENOMIC DNA]</scope>
</reference>
<dbReference type="MassIVE" id="H3BUN2"/>
<keyword evidence="5" id="KW-0653">Protein transport</keyword>
<dbReference type="PANTHER" id="PTHR21311:SF0">
    <property type="entry name" value="CONSERVED OLIGOMERIC GOLGI COMPLEX SUBUNIT 8"/>
    <property type="match status" value="1"/>
</dbReference>
<dbReference type="AlphaFoldDB" id="H3BUN2"/>
<name>H3BUN2_HUMAN</name>
<dbReference type="InterPro" id="IPR007255">
    <property type="entry name" value="COG8"/>
</dbReference>
<dbReference type="PAN-GO" id="H3BUN2">
    <property type="GO annotations" value="2 GO annotations based on evolutionary models"/>
</dbReference>
<reference evidence="9" key="5">
    <citation type="submission" date="2025-09" db="UniProtKB">
        <authorList>
            <consortium name="Ensembl"/>
        </authorList>
    </citation>
    <scope>IDENTIFICATION</scope>
</reference>
<dbReference type="HOGENOM" id="CLU_1622729_0_0_1"/>
<dbReference type="SMR" id="H3BUN2"/>
<keyword evidence="6" id="KW-0333">Golgi apparatus</keyword>
<evidence type="ECO:0000256" key="5">
    <source>
        <dbReference type="ARBA" id="ARBA00022927"/>
    </source>
</evidence>
<sequence length="164" mass="17708">SFSRVGADFRGQLAPVFQRVAISTFQKAIQETVEKFQEEMNSYMLISAPAILGTSNMPAAVPATQPGTLQPPMVLLDFPPLACFLNNILVAFNDLRLCCPVALAQDVTGALEDALAKGWTPMENRWCGRRAGGQPASSSTRWTTCRAACLLTKWTAGRSQTSIG</sequence>
<evidence type="ECO:0000256" key="4">
    <source>
        <dbReference type="ARBA" id="ARBA00022448"/>
    </source>
</evidence>
<dbReference type="PaxDb" id="9606-ENSP00000457718"/>
<keyword evidence="4" id="KW-0813">Transport</keyword>
<dbReference type="Ensembl" id="ENST00000562949.1">
    <property type="protein sequence ID" value="ENSP00000457718.1"/>
    <property type="gene ID" value="ENSG00000272617.3"/>
</dbReference>
<evidence type="ECO:0000256" key="1">
    <source>
        <dbReference type="ARBA" id="ARBA00004395"/>
    </source>
</evidence>
<organism evidence="9 10">
    <name type="scientific">Homo sapiens</name>
    <name type="common">Human</name>
    <dbReference type="NCBI Taxonomy" id="9606"/>
    <lineage>
        <taxon>Eukaryota</taxon>
        <taxon>Metazoa</taxon>
        <taxon>Chordata</taxon>
        <taxon>Craniata</taxon>
        <taxon>Vertebrata</taxon>
        <taxon>Euteleostomi</taxon>
        <taxon>Mammalia</taxon>
        <taxon>Eutheria</taxon>
        <taxon>Euarchontoglires</taxon>
        <taxon>Primates</taxon>
        <taxon>Haplorrhini</taxon>
        <taxon>Catarrhini</taxon>
        <taxon>Hominidae</taxon>
        <taxon>Homo</taxon>
    </lineage>
</organism>
<keyword evidence="7" id="KW-0472">Membrane</keyword>
<evidence type="ECO:0000256" key="7">
    <source>
        <dbReference type="ARBA" id="ARBA00023136"/>
    </source>
</evidence>
<dbReference type="GO" id="GO:0015031">
    <property type="term" value="P:protein transport"/>
    <property type="evidence" value="ECO:0007669"/>
    <property type="project" value="UniProtKB-KW"/>
</dbReference>
<dbReference type="PANTHER" id="PTHR21311">
    <property type="entry name" value="CONSERVED OLIGOMERIC GOLGI COMPLEX COMPONENT 8"/>
    <property type="match status" value="1"/>
</dbReference>